<dbReference type="EMBL" id="LUGG01000003">
    <property type="protein sequence ID" value="OBZ76866.1"/>
    <property type="molecule type" value="Genomic_DNA"/>
</dbReference>
<keyword evidence="3" id="KW-1185">Reference proteome</keyword>
<feature type="transmembrane region" description="Helical" evidence="1">
    <location>
        <begin position="166"/>
        <end position="185"/>
    </location>
</feature>
<evidence type="ECO:0000313" key="2">
    <source>
        <dbReference type="EMBL" id="OBZ76866.1"/>
    </source>
</evidence>
<dbReference type="AlphaFoldDB" id="A0A1C7MKB0"/>
<feature type="transmembrane region" description="Helical" evidence="1">
    <location>
        <begin position="87"/>
        <end position="107"/>
    </location>
</feature>
<comment type="caution">
    <text evidence="2">The sequence shown here is derived from an EMBL/GenBank/DDBJ whole genome shotgun (WGS) entry which is preliminary data.</text>
</comment>
<evidence type="ECO:0000313" key="3">
    <source>
        <dbReference type="Proteomes" id="UP000092993"/>
    </source>
</evidence>
<reference evidence="2 3" key="1">
    <citation type="submission" date="2016-03" db="EMBL/GenBank/DDBJ databases">
        <title>Whole genome sequencing of Grifola frondosa 9006-11.</title>
        <authorList>
            <person name="Min B."/>
            <person name="Park H."/>
            <person name="Kim J.-G."/>
            <person name="Cho H."/>
            <person name="Oh Y.-L."/>
            <person name="Kong W.-S."/>
            <person name="Choi I.-G."/>
        </authorList>
    </citation>
    <scope>NUCLEOTIDE SEQUENCE [LARGE SCALE GENOMIC DNA]</scope>
    <source>
        <strain evidence="2 3">9006-11</strain>
    </source>
</reference>
<dbReference type="OrthoDB" id="2802652at2759"/>
<keyword evidence="1" id="KW-0472">Membrane</keyword>
<protein>
    <submittedName>
        <fullName evidence="2">Uncharacterized protein</fullName>
    </submittedName>
</protein>
<dbReference type="OMA" id="EYANTTH"/>
<name>A0A1C7MKB0_GRIFR</name>
<feature type="transmembrane region" description="Helical" evidence="1">
    <location>
        <begin position="14"/>
        <end position="33"/>
    </location>
</feature>
<organism evidence="2 3">
    <name type="scientific">Grifola frondosa</name>
    <name type="common">Maitake</name>
    <name type="synonym">Polyporus frondosus</name>
    <dbReference type="NCBI Taxonomy" id="5627"/>
    <lineage>
        <taxon>Eukaryota</taxon>
        <taxon>Fungi</taxon>
        <taxon>Dikarya</taxon>
        <taxon>Basidiomycota</taxon>
        <taxon>Agaricomycotina</taxon>
        <taxon>Agaricomycetes</taxon>
        <taxon>Polyporales</taxon>
        <taxon>Grifolaceae</taxon>
        <taxon>Grifola</taxon>
    </lineage>
</organism>
<evidence type="ECO:0000256" key="1">
    <source>
        <dbReference type="SAM" id="Phobius"/>
    </source>
</evidence>
<gene>
    <name evidence="2" type="ORF">A0H81_02927</name>
</gene>
<proteinExistence type="predicted"/>
<keyword evidence="1" id="KW-1133">Transmembrane helix</keyword>
<feature type="transmembrane region" description="Helical" evidence="1">
    <location>
        <begin position="54"/>
        <end position="75"/>
    </location>
</feature>
<accession>A0A1C7MKB0</accession>
<feature type="transmembrane region" description="Helical" evidence="1">
    <location>
        <begin position="119"/>
        <end position="139"/>
    </location>
</feature>
<keyword evidence="1" id="KW-0812">Transmembrane</keyword>
<feature type="transmembrane region" description="Helical" evidence="1">
    <location>
        <begin position="201"/>
        <end position="222"/>
    </location>
</feature>
<dbReference type="Proteomes" id="UP000092993">
    <property type="component" value="Unassembled WGS sequence"/>
</dbReference>
<sequence>MVDWHDPLVIQENYASGAILIYVTGGIFLWEWVTNLYLDWSLFSAIMVRWKWPTLLYLLTRLSTLITVICLFISINVKRELDCNASIHVILGFGYFAMALSSCLIAFRIAGIWNRRPSIVIFVTVAVFVNTAFFIYALITNGGSVWVPEAKACIELHTVRNRLNTIVAFATDVLMLIVMLVGIWVKRASGGLYRLVYRQGIIWFLVAIIFYVPLVVLVTLNLNDAMNVLFQMPVCIAMTLCATRMHRGLYEYANTTHVVAEISESTQFNSISYPVDAPSNLTTENTTPAVPIVHAAENDKLTNIGSTICSEV</sequence>